<name>A0AAW5TPJ3_9LACT</name>
<dbReference type="AlphaFoldDB" id="A0AAW5TPJ3"/>
<reference evidence="1" key="1">
    <citation type="submission" date="2023-08" db="EMBL/GenBank/DDBJ databases">
        <title>Genomic analyses of the natural microbiome of Caenorhabditis elegans.</title>
        <authorList>
            <person name="Samuel B."/>
        </authorList>
    </citation>
    <scope>NUCLEOTIDE SEQUENCE</scope>
    <source>
        <strain evidence="1">BIGb0220</strain>
    </source>
</reference>
<protein>
    <submittedName>
        <fullName evidence="1">Uncharacterized protein</fullName>
    </submittedName>
</protein>
<evidence type="ECO:0000313" key="2">
    <source>
        <dbReference type="Proteomes" id="UP001207687"/>
    </source>
</evidence>
<organism evidence="1 2">
    <name type="scientific">Lactococcus lactis</name>
    <dbReference type="NCBI Taxonomy" id="1358"/>
    <lineage>
        <taxon>Bacteria</taxon>
        <taxon>Bacillati</taxon>
        <taxon>Bacillota</taxon>
        <taxon>Bacilli</taxon>
        <taxon>Lactobacillales</taxon>
        <taxon>Streptococcaceae</taxon>
        <taxon>Lactococcus</taxon>
    </lineage>
</organism>
<dbReference type="Proteomes" id="UP001207687">
    <property type="component" value="Unassembled WGS sequence"/>
</dbReference>
<dbReference type="EMBL" id="JAOQNN010000001">
    <property type="protein sequence ID" value="MCW2280167.1"/>
    <property type="molecule type" value="Genomic_DNA"/>
</dbReference>
<dbReference type="RefSeq" id="WP_264653744.1">
    <property type="nucleotide sequence ID" value="NZ_JAOQNN010000001.1"/>
</dbReference>
<gene>
    <name evidence="1" type="ORF">M2256_000625</name>
</gene>
<proteinExistence type="predicted"/>
<accession>A0AAW5TPJ3</accession>
<sequence>MTETYHYAYSTELQRYLEPLEAHQYSINSKLHSKYHFQCGEFCRFKLTLVNFGKEKFIQPPHYRSSTFDQIHEPGCQVVKEHYEARKGTHEVSQLWSRSESKVIVEINLIKGLLAKIKNSESLTNPTNPSEIFSLSNNTTKDLQVEKDKKIVAQHIKSLKKLIKLYLSYLQGEQYQFLDINNQKIDLNSYFIKLGVFKMITPNKIGIYYGQAKVYSYDKIKSPYFHVRFTSPCRTLNLREISPSVNINKEKALHRGVKGKILQLEKLSKSKKPFLLFYFGSFIEKEEQYLNFARKSEEILDYFIFES</sequence>
<comment type="caution">
    <text evidence="1">The sequence shown here is derived from an EMBL/GenBank/DDBJ whole genome shotgun (WGS) entry which is preliminary data.</text>
</comment>
<evidence type="ECO:0000313" key="1">
    <source>
        <dbReference type="EMBL" id="MCW2280167.1"/>
    </source>
</evidence>